<proteinExistence type="predicted"/>
<reference evidence="2" key="1">
    <citation type="submission" date="2021-02" db="EMBL/GenBank/DDBJ databases">
        <authorList>
            <person name="Dougan E. K."/>
            <person name="Rhodes N."/>
            <person name="Thang M."/>
            <person name="Chan C."/>
        </authorList>
    </citation>
    <scope>NUCLEOTIDE SEQUENCE</scope>
</reference>
<dbReference type="Proteomes" id="UP000649617">
    <property type="component" value="Unassembled WGS sequence"/>
</dbReference>
<keyword evidence="1" id="KW-0472">Membrane</keyword>
<protein>
    <submittedName>
        <fullName evidence="2">Fam213a protein</fullName>
    </submittedName>
</protein>
<comment type="caution">
    <text evidence="2">The sequence shown here is derived from an EMBL/GenBank/DDBJ whole genome shotgun (WGS) entry which is preliminary data.</text>
</comment>
<name>A0A812WYS9_SYMPI</name>
<evidence type="ECO:0000256" key="1">
    <source>
        <dbReference type="SAM" id="Phobius"/>
    </source>
</evidence>
<feature type="transmembrane region" description="Helical" evidence="1">
    <location>
        <begin position="69"/>
        <end position="91"/>
    </location>
</feature>
<keyword evidence="3" id="KW-1185">Reference proteome</keyword>
<accession>A0A812WYS9</accession>
<gene>
    <name evidence="2" type="primary">fam213a</name>
    <name evidence="2" type="ORF">SPIL2461_LOCUS20114</name>
</gene>
<keyword evidence="1" id="KW-1133">Transmembrane helix</keyword>
<dbReference type="OrthoDB" id="447461at2759"/>
<evidence type="ECO:0000313" key="2">
    <source>
        <dbReference type="EMBL" id="CAE7709959.1"/>
    </source>
</evidence>
<sequence length="126" mass="14485">MKATRPEVIRGIPVFWALEVLRSAWLRRDFRRYYSVSQVAEELDEFWSHSWKTPALLKYSCVLYLNNGLPALLIGMLCSGVAAVLYVAGVLPAWADFRYEFECFWCTPAGLIGFYAGLLLWGKRKL</sequence>
<feature type="transmembrane region" description="Helical" evidence="1">
    <location>
        <begin position="103"/>
        <end position="122"/>
    </location>
</feature>
<dbReference type="EMBL" id="CAJNIZ010045085">
    <property type="protein sequence ID" value="CAE7709959.1"/>
    <property type="molecule type" value="Genomic_DNA"/>
</dbReference>
<organism evidence="2 3">
    <name type="scientific">Symbiodinium pilosum</name>
    <name type="common">Dinoflagellate</name>
    <dbReference type="NCBI Taxonomy" id="2952"/>
    <lineage>
        <taxon>Eukaryota</taxon>
        <taxon>Sar</taxon>
        <taxon>Alveolata</taxon>
        <taxon>Dinophyceae</taxon>
        <taxon>Suessiales</taxon>
        <taxon>Symbiodiniaceae</taxon>
        <taxon>Symbiodinium</taxon>
    </lineage>
</organism>
<evidence type="ECO:0000313" key="3">
    <source>
        <dbReference type="Proteomes" id="UP000649617"/>
    </source>
</evidence>
<dbReference type="AlphaFoldDB" id="A0A812WYS9"/>
<keyword evidence="1" id="KW-0812">Transmembrane</keyword>
<feature type="non-terminal residue" evidence="2">
    <location>
        <position position="126"/>
    </location>
</feature>